<protein>
    <submittedName>
        <fullName evidence="1">Uncharacterized protein</fullName>
    </submittedName>
</protein>
<dbReference type="EMBL" id="LR796237">
    <property type="protein sequence ID" value="CAB4130177.1"/>
    <property type="molecule type" value="Genomic_DNA"/>
</dbReference>
<evidence type="ECO:0000313" key="1">
    <source>
        <dbReference type="EMBL" id="CAB4130177.1"/>
    </source>
</evidence>
<reference evidence="1" key="1">
    <citation type="submission" date="2020-04" db="EMBL/GenBank/DDBJ databases">
        <authorList>
            <person name="Chiriac C."/>
            <person name="Salcher M."/>
            <person name="Ghai R."/>
            <person name="Kavagutti S V."/>
        </authorList>
    </citation>
    <scope>NUCLEOTIDE SEQUENCE</scope>
</reference>
<gene>
    <name evidence="1" type="ORF">UFOVP116_308</name>
</gene>
<organism evidence="1">
    <name type="scientific">uncultured Caudovirales phage</name>
    <dbReference type="NCBI Taxonomy" id="2100421"/>
    <lineage>
        <taxon>Viruses</taxon>
        <taxon>Duplodnaviria</taxon>
        <taxon>Heunggongvirae</taxon>
        <taxon>Uroviricota</taxon>
        <taxon>Caudoviricetes</taxon>
        <taxon>Peduoviridae</taxon>
        <taxon>Maltschvirus</taxon>
        <taxon>Maltschvirus maltsch</taxon>
    </lineage>
</organism>
<proteinExistence type="predicted"/>
<name>A0A6J5LAX2_9CAUD</name>
<sequence length="224" mass="25157">MYKKIIHNIIEEHFTSEAALKQLTMQPKSAPRADANLVNQLKTQSKSRWDQICNSMRENIISIISVNDDQTLQHERLMKDVDILLNDLTTLYGKPTVMEATRLIKAMLDNVLLNVKNIRASRDTKESATSLEQSIQELAQYLGTINAVDWAPSAVKSILTAACESWIGQASARFKKDWVGDFELSDRVRKILVSGVSDTEPSFADVVSAGIIRQFPMVFRDAMA</sequence>
<accession>A0A6J5LAX2</accession>